<dbReference type="PANTHER" id="PTHR32039">
    <property type="entry name" value="MAGNESIUM-CHELATASE SUBUNIT CHLI"/>
    <property type="match status" value="1"/>
</dbReference>
<accession>A0A087CDK7</accession>
<dbReference type="InterPro" id="IPR045006">
    <property type="entry name" value="CHLI-like"/>
</dbReference>
<dbReference type="InterPro" id="IPR027417">
    <property type="entry name" value="P-loop_NTPase"/>
</dbReference>
<dbReference type="PANTHER" id="PTHR32039:SF7">
    <property type="entry name" value="COMPETENCE PROTEIN COMM"/>
    <property type="match status" value="1"/>
</dbReference>
<evidence type="ECO:0000259" key="2">
    <source>
        <dbReference type="SMART" id="SM00382"/>
    </source>
</evidence>
<feature type="domain" description="AAA+ ATPase" evidence="2">
    <location>
        <begin position="226"/>
        <end position="409"/>
    </location>
</feature>
<dbReference type="InterPro" id="IPR014721">
    <property type="entry name" value="Ribsml_uS5_D2-typ_fold_subgr"/>
</dbReference>
<dbReference type="Pfam" id="PF13541">
    <property type="entry name" value="ChlI"/>
    <property type="match status" value="1"/>
</dbReference>
<name>A0A087CDK7_9BIFI</name>
<comment type="caution">
    <text evidence="3">The sequence shown here is derived from an EMBL/GenBank/DDBJ whole genome shotgun (WGS) entry which is preliminary data.</text>
</comment>
<dbReference type="InterPro" id="IPR003593">
    <property type="entry name" value="AAA+_ATPase"/>
</dbReference>
<dbReference type="SMART" id="SM00382">
    <property type="entry name" value="AAA"/>
    <property type="match status" value="1"/>
</dbReference>
<keyword evidence="4" id="KW-1185">Reference proteome</keyword>
<dbReference type="Proteomes" id="UP000029050">
    <property type="component" value="Unassembled WGS sequence"/>
</dbReference>
<dbReference type="SUPFAM" id="SSF54211">
    <property type="entry name" value="Ribosomal protein S5 domain 2-like"/>
    <property type="match status" value="1"/>
</dbReference>
<dbReference type="SUPFAM" id="SSF52540">
    <property type="entry name" value="P-loop containing nucleoside triphosphate hydrolases"/>
    <property type="match status" value="1"/>
</dbReference>
<dbReference type="Pfam" id="PF01078">
    <property type="entry name" value="Mg_chelatase"/>
    <property type="match status" value="1"/>
</dbReference>
<dbReference type="GeneID" id="98300959"/>
<dbReference type="InterPro" id="IPR025158">
    <property type="entry name" value="Mg_chelat-rel_C"/>
</dbReference>
<dbReference type="STRING" id="218140.BPSY_1765"/>
<dbReference type="GO" id="GO:0005524">
    <property type="term" value="F:ATP binding"/>
    <property type="evidence" value="ECO:0007669"/>
    <property type="project" value="InterPro"/>
</dbReference>
<evidence type="ECO:0000313" key="3">
    <source>
        <dbReference type="EMBL" id="KFI81357.1"/>
    </source>
</evidence>
<proteinExistence type="inferred from homology"/>
<reference evidence="3 4" key="1">
    <citation type="submission" date="2014-03" db="EMBL/GenBank/DDBJ databases">
        <title>Genomics of Bifidobacteria.</title>
        <authorList>
            <person name="Ventura M."/>
            <person name="Milani C."/>
            <person name="Lugli G.A."/>
        </authorList>
    </citation>
    <scope>NUCLEOTIDE SEQUENCE [LARGE SCALE GENOMIC DNA]</scope>
    <source>
        <strain evidence="3 4">LMG 21775</strain>
    </source>
</reference>
<dbReference type="AlphaFoldDB" id="A0A087CDK7"/>
<dbReference type="eggNOG" id="COG0606">
    <property type="taxonomic scope" value="Bacteria"/>
</dbReference>
<evidence type="ECO:0000313" key="4">
    <source>
        <dbReference type="Proteomes" id="UP000029050"/>
    </source>
</evidence>
<dbReference type="OrthoDB" id="9813147at2"/>
<dbReference type="RefSeq" id="WP_033495329.1">
    <property type="nucleotide sequence ID" value="NZ_JBDNPR010000002.1"/>
</dbReference>
<dbReference type="Gene3D" id="3.30.230.10">
    <property type="match status" value="1"/>
</dbReference>
<dbReference type="InterPro" id="IPR004482">
    <property type="entry name" value="Mg_chelat-rel"/>
</dbReference>
<dbReference type="CDD" id="cd00009">
    <property type="entry name" value="AAA"/>
    <property type="match status" value="1"/>
</dbReference>
<gene>
    <name evidence="3" type="ORF">BPSY_1765</name>
</gene>
<dbReference type="InterPro" id="IPR020568">
    <property type="entry name" value="Ribosomal_Su5_D2-typ_SF"/>
</dbReference>
<dbReference type="Pfam" id="PF13335">
    <property type="entry name" value="Mg_chelatase_C"/>
    <property type="match status" value="1"/>
</dbReference>
<comment type="similarity">
    <text evidence="1">Belongs to the Mg-chelatase subunits D/I family. ComM subfamily.</text>
</comment>
<dbReference type="NCBIfam" id="TIGR00368">
    <property type="entry name" value="YifB family Mg chelatase-like AAA ATPase"/>
    <property type="match status" value="1"/>
</dbReference>
<protein>
    <submittedName>
        <fullName evidence="3">Mg chelatase-like protein</fullName>
    </submittedName>
</protein>
<dbReference type="EMBL" id="JGZI01000010">
    <property type="protein sequence ID" value="KFI81357.1"/>
    <property type="molecule type" value="Genomic_DNA"/>
</dbReference>
<sequence length="517" mass="54661">MAIGTAQSIGIVGLRSFIVHMQAFISPGLPYFSIIGLPDASVNEARERVKSACGASGFPWPQTRVTVNLSPASMPKRGASHDLAIALSVLAAGGMVPAEATANMIALGELNLDGSVLPIHGVLPMLLHARERGVSKVYIPQANMGEAALLPDVEIVGIGHLSELINHLGGDCAVQEAMAPAGMHDGQADPDTSQAASGSGIVTALDMRQVTGQESTKWALKAAAAGGHHLLMIGPPGSGKTMLAERLPTILPPLDERQQLEVASIRSLCGTLHQHGITDTPPFEAPHHTASNAALVGGGGGLAQPGAITRAHHGVLFMDEAPEFSPRVLQSLREPLETGFVALARSKGITLYPARFQLVMAANPCPCGYSYGSAERCTCASRERRRYWNRLSGPILDRIDIQTEVCDVSRLPTDDASDGESSGHMRSSVLAARSLARQRFREQGWLSNAAASGEWLRTHTSPAALAHINQALRTSLLSMRGADRSLRLAWTLADLSGRSSPTIADVDLGIHLRTRLA</sequence>
<organism evidence="3 4">
    <name type="scientific">Bifidobacterium psychraerophilum</name>
    <dbReference type="NCBI Taxonomy" id="218140"/>
    <lineage>
        <taxon>Bacteria</taxon>
        <taxon>Bacillati</taxon>
        <taxon>Actinomycetota</taxon>
        <taxon>Actinomycetes</taxon>
        <taxon>Bifidobacteriales</taxon>
        <taxon>Bifidobacteriaceae</taxon>
        <taxon>Bifidobacterium</taxon>
    </lineage>
</organism>
<evidence type="ECO:0000256" key="1">
    <source>
        <dbReference type="ARBA" id="ARBA00006354"/>
    </source>
</evidence>
<dbReference type="InterPro" id="IPR000523">
    <property type="entry name" value="Mg_chelatse_chII-like_cat_dom"/>
</dbReference>
<dbReference type="Gene3D" id="3.40.50.300">
    <property type="entry name" value="P-loop containing nucleotide triphosphate hydrolases"/>
    <property type="match status" value="1"/>
</dbReference>